<keyword evidence="4" id="KW-0285">Flavoprotein</keyword>
<gene>
    <name evidence="12" type="ORF">CYJ22_01935</name>
</gene>
<evidence type="ECO:0000256" key="9">
    <source>
        <dbReference type="ARBA" id="ARBA00031306"/>
    </source>
</evidence>
<evidence type="ECO:0000313" key="12">
    <source>
        <dbReference type="EMBL" id="PKY65264.1"/>
    </source>
</evidence>
<evidence type="ECO:0000256" key="1">
    <source>
        <dbReference type="ARBA" id="ARBA00001946"/>
    </source>
</evidence>
<dbReference type="EMBL" id="PKKM01000002">
    <property type="protein sequence ID" value="PKY65264.1"/>
    <property type="molecule type" value="Genomic_DNA"/>
</dbReference>
<name>A0A2I1I2A0_9ACTO</name>
<evidence type="ECO:0000256" key="3">
    <source>
        <dbReference type="ARBA" id="ARBA00016337"/>
    </source>
</evidence>
<reference evidence="12 13" key="1">
    <citation type="submission" date="2017-12" db="EMBL/GenBank/DDBJ databases">
        <title>Phylogenetic diversity of female urinary microbiome.</title>
        <authorList>
            <person name="Thomas-White K."/>
            <person name="Wolfe A.J."/>
        </authorList>
    </citation>
    <scope>NUCLEOTIDE SEQUENCE [LARGE SCALE GENOMIC DNA]</scope>
    <source>
        <strain evidence="12 13">UMB0018</strain>
    </source>
</reference>
<dbReference type="Pfam" id="PF02424">
    <property type="entry name" value="ApbE"/>
    <property type="match status" value="2"/>
</dbReference>
<feature type="region of interest" description="Disordered" evidence="11">
    <location>
        <begin position="1"/>
        <end position="25"/>
    </location>
</feature>
<comment type="catalytic activity">
    <reaction evidence="10">
        <text>L-threonyl-[protein] + FAD = FMN-L-threonyl-[protein] + AMP + H(+)</text>
        <dbReference type="Rhea" id="RHEA:36847"/>
        <dbReference type="Rhea" id="RHEA-COMP:11060"/>
        <dbReference type="Rhea" id="RHEA-COMP:11061"/>
        <dbReference type="ChEBI" id="CHEBI:15378"/>
        <dbReference type="ChEBI" id="CHEBI:30013"/>
        <dbReference type="ChEBI" id="CHEBI:57692"/>
        <dbReference type="ChEBI" id="CHEBI:74257"/>
        <dbReference type="ChEBI" id="CHEBI:456215"/>
        <dbReference type="EC" id="2.7.1.180"/>
    </reaction>
</comment>
<dbReference type="InterPro" id="IPR024932">
    <property type="entry name" value="ApbE"/>
</dbReference>
<organism evidence="12 13">
    <name type="scientific">Schaalia odontolytica</name>
    <dbReference type="NCBI Taxonomy" id="1660"/>
    <lineage>
        <taxon>Bacteria</taxon>
        <taxon>Bacillati</taxon>
        <taxon>Actinomycetota</taxon>
        <taxon>Actinomycetes</taxon>
        <taxon>Actinomycetales</taxon>
        <taxon>Actinomycetaceae</taxon>
        <taxon>Schaalia</taxon>
    </lineage>
</organism>
<evidence type="ECO:0000256" key="4">
    <source>
        <dbReference type="ARBA" id="ARBA00022630"/>
    </source>
</evidence>
<keyword evidence="7" id="KW-0274">FAD</keyword>
<evidence type="ECO:0000256" key="5">
    <source>
        <dbReference type="ARBA" id="ARBA00022679"/>
    </source>
</evidence>
<dbReference type="PANTHER" id="PTHR30040">
    <property type="entry name" value="THIAMINE BIOSYNTHESIS LIPOPROTEIN APBE"/>
    <property type="match status" value="1"/>
</dbReference>
<dbReference type="SUPFAM" id="SSF143631">
    <property type="entry name" value="ApbE-like"/>
    <property type="match status" value="2"/>
</dbReference>
<dbReference type="GO" id="GO:0016740">
    <property type="term" value="F:transferase activity"/>
    <property type="evidence" value="ECO:0007669"/>
    <property type="project" value="UniProtKB-KW"/>
</dbReference>
<evidence type="ECO:0000256" key="8">
    <source>
        <dbReference type="ARBA" id="ARBA00022842"/>
    </source>
</evidence>
<comment type="caution">
    <text evidence="12">The sequence shown here is derived from an EMBL/GenBank/DDBJ whole genome shotgun (WGS) entry which is preliminary data.</text>
</comment>
<comment type="cofactor">
    <cofactor evidence="1">
        <name>Mg(2+)</name>
        <dbReference type="ChEBI" id="CHEBI:18420"/>
    </cofactor>
</comment>
<feature type="region of interest" description="Disordered" evidence="11">
    <location>
        <begin position="326"/>
        <end position="356"/>
    </location>
</feature>
<dbReference type="Proteomes" id="UP000234198">
    <property type="component" value="Unassembled WGS sequence"/>
</dbReference>
<sequence>MARTAGAPGDEAVAESPGSAPTWRSSFPAMGTRIDIIGWGGDGMAIVNAVVGVVARHEDMWSVFRPSSEVSRLNDAVASTVGGGGASRCGADCAQGGPGLVVSEETDCLLRDALALAEATGGAFNPLIGPLVAAWDVKAMRAAYIAGAPLPPAPSERVVEAALRASSWGLLSRVGERRWVMGTPAECAGGVDVPSPRLDLGGIAKGYTADACRDLAVAMGARGVLVSVGTSSVSVFGTRADGSPWRAGLRDPHGGPTSVAGVVELPAGGMASLSTSGDNLGPLGGVRADPVVGRAAGPVVGRAAGPVVGRAAGPVVGRAAGPVVGRAAGPVSDPRARETRRETSPGGGRVFDHHIIDPRTGYPANAGVRQVSVVASSGVLAEALSTALLVDPSIDISDVAARWTRETSAPASAKVVGLVRVEQG</sequence>
<accession>A0A2I1I2A0</accession>
<dbReference type="PANTHER" id="PTHR30040:SF2">
    <property type="entry name" value="FAD:PROTEIN FMN TRANSFERASE"/>
    <property type="match status" value="1"/>
</dbReference>
<proteinExistence type="predicted"/>
<evidence type="ECO:0000313" key="13">
    <source>
        <dbReference type="Proteomes" id="UP000234198"/>
    </source>
</evidence>
<evidence type="ECO:0000256" key="11">
    <source>
        <dbReference type="SAM" id="MobiDB-lite"/>
    </source>
</evidence>
<dbReference type="GO" id="GO:0046872">
    <property type="term" value="F:metal ion binding"/>
    <property type="evidence" value="ECO:0007669"/>
    <property type="project" value="UniProtKB-KW"/>
</dbReference>
<keyword evidence="8" id="KW-0460">Magnesium</keyword>
<keyword evidence="6" id="KW-0479">Metal-binding</keyword>
<dbReference type="EC" id="2.7.1.180" evidence="2"/>
<protein>
    <recommendedName>
        <fullName evidence="3">FAD:protein FMN transferase</fullName>
        <ecNumber evidence="2">2.7.1.180</ecNumber>
    </recommendedName>
    <alternativeName>
        <fullName evidence="9">Flavin transferase</fullName>
    </alternativeName>
</protein>
<evidence type="ECO:0000256" key="7">
    <source>
        <dbReference type="ARBA" id="ARBA00022827"/>
    </source>
</evidence>
<dbReference type="AlphaFoldDB" id="A0A2I1I2A0"/>
<evidence type="ECO:0000256" key="6">
    <source>
        <dbReference type="ARBA" id="ARBA00022723"/>
    </source>
</evidence>
<dbReference type="Gene3D" id="3.10.520.10">
    <property type="entry name" value="ApbE-like domains"/>
    <property type="match status" value="2"/>
</dbReference>
<dbReference type="InterPro" id="IPR003374">
    <property type="entry name" value="ApbE-like_sf"/>
</dbReference>
<evidence type="ECO:0000256" key="10">
    <source>
        <dbReference type="ARBA" id="ARBA00048540"/>
    </source>
</evidence>
<evidence type="ECO:0000256" key="2">
    <source>
        <dbReference type="ARBA" id="ARBA00011955"/>
    </source>
</evidence>
<feature type="compositionally biased region" description="Basic and acidic residues" evidence="11">
    <location>
        <begin position="334"/>
        <end position="343"/>
    </location>
</feature>
<keyword evidence="5" id="KW-0808">Transferase</keyword>